<evidence type="ECO:0000259" key="7">
    <source>
        <dbReference type="Pfam" id="PF17177"/>
    </source>
</evidence>
<keyword evidence="2" id="KW-0677">Repeat</keyword>
<dbReference type="STRING" id="425265.A8Q365"/>
<dbReference type="EMBL" id="AAYY01000008">
    <property type="protein sequence ID" value="EDP43311.1"/>
    <property type="molecule type" value="Genomic_DNA"/>
</dbReference>
<dbReference type="GeneID" id="5854832"/>
<keyword evidence="9" id="KW-1185">Reference proteome</keyword>
<dbReference type="InterPro" id="IPR002885">
    <property type="entry name" value="PPR_rpt"/>
</dbReference>
<dbReference type="KEGG" id="mgl:MGL_2321"/>
<gene>
    <name evidence="8" type="ORF">MGL_2321</name>
</gene>
<evidence type="ECO:0000256" key="5">
    <source>
        <dbReference type="PROSITE-ProRule" id="PRU00708"/>
    </source>
</evidence>
<feature type="repeat" description="PPR" evidence="5">
    <location>
        <begin position="881"/>
        <end position="916"/>
    </location>
</feature>
<comment type="similarity">
    <text evidence="1">Belongs to the CCM1 family.</text>
</comment>
<dbReference type="Proteomes" id="UP000008837">
    <property type="component" value="Unassembled WGS sequence"/>
</dbReference>
<dbReference type="Pfam" id="PF17177">
    <property type="entry name" value="PPR_long"/>
    <property type="match status" value="1"/>
</dbReference>
<dbReference type="OrthoDB" id="411857at2759"/>
<dbReference type="VEuPathDB" id="FungiDB:MGL_2321"/>
<comment type="subunit">
    <text evidence="4">Binds to mitochondrial small subunit 15S rRNA.</text>
</comment>
<dbReference type="PANTHER" id="PTHR47447">
    <property type="entry name" value="OS03G0856100 PROTEIN"/>
    <property type="match status" value="1"/>
</dbReference>
<comment type="caution">
    <text evidence="8">The sequence shown here is derived from an EMBL/GenBank/DDBJ whole genome shotgun (WGS) entry which is preliminary data.</text>
</comment>
<name>A8Q365_MALGO</name>
<evidence type="ECO:0000256" key="3">
    <source>
        <dbReference type="ARBA" id="ARBA00044493"/>
    </source>
</evidence>
<organism evidence="8 9">
    <name type="scientific">Malassezia globosa (strain ATCC MYA-4612 / CBS 7966)</name>
    <name type="common">Dandruff-associated fungus</name>
    <dbReference type="NCBI Taxonomy" id="425265"/>
    <lineage>
        <taxon>Eukaryota</taxon>
        <taxon>Fungi</taxon>
        <taxon>Dikarya</taxon>
        <taxon>Basidiomycota</taxon>
        <taxon>Ustilaginomycotina</taxon>
        <taxon>Malasseziomycetes</taxon>
        <taxon>Malasseziales</taxon>
        <taxon>Malasseziaceae</taxon>
        <taxon>Malassezia</taxon>
    </lineage>
</organism>
<feature type="repeat" description="PPR" evidence="5">
    <location>
        <begin position="845"/>
        <end position="875"/>
    </location>
</feature>
<evidence type="ECO:0000256" key="4">
    <source>
        <dbReference type="ARBA" id="ARBA00044511"/>
    </source>
</evidence>
<dbReference type="PANTHER" id="PTHR47447:SF17">
    <property type="entry name" value="OS12G0638900 PROTEIN"/>
    <property type="match status" value="1"/>
</dbReference>
<evidence type="ECO:0000256" key="2">
    <source>
        <dbReference type="ARBA" id="ARBA00022737"/>
    </source>
</evidence>
<sequence length="1167" mass="127455">MNIGTDRSISSEEKALIEQMQADADIEALFKSYQALSQDVQSAAGAEALVTAAARVRQPNTDVDAIHALYAYMCHHGPSPTEGVYAVLTDLLCQRDHELYGRPGSYAEYPDYFGLALQVTTDAYGAKKLPSSTTLFNQLLRCCIPRGAIDKAVSVLSLMESCFCVIKDTDTYCLLLQVFMSDAVPTLSGHSFEDRQKHCLEACLQIFRAFEDVVSMVSRKDARPDECSLERCADVWATMIDAYFVLGDVFGAVALFERMIAESTKEPSVPAIDEQIVSHMVMGFVHVGDARAAIEWLYHLDASHMPAPSSEALECAVSGAIHTPSTDAALLMRDVGRILIARDAPATGLHAAASRCVTNLASVLEMRKVERSLNASDIRSCYEVLEKLARLLFCSHDADHPLASRQQTAPVSAILRLAAHNSMHGYAERAGQLFQLSTLALRHSDASSPAVVSLMCDACHLPMAIADAAASAPHALSGSCVRLIALSSLVLPAMAGLSGSLVGTTNTAVVRQYEAASRDLHGDLAPLDLDEAAWKRIVDVFCSVEKSSPSTYPGPDGYTGLGKLLAEVSRLPRPPNLDLELIKSMLEAKYGPDGAIITQGWLSNSTAESSSAPRRASSPSSPTPSKAPLSQPTKPMEALFLEGRLSPHLPPVKSIDQVLTQAIQSLARPHNQEEHATDLYDRLKDNIQHGQYPTPSSLAVLINAFGRSAQVDQIDELYDMALHVLASKPSDEHWRTQQWTQLEDGMITALSHAMLGQRANAHRLRMIAANQVPSASAYAALIATIQERTDDAIVAEELFNESQRLGVRPTTYLFNTIISKLSRARKVEQALRLFDTMQTSNLRPSSVTYGAAINACVRTGDEARATQLFAEMEAQPMFQPRVPPYNTMIQYYVHSVMNRDKALHYYEKMQQAGVRPSAHTYKLLLDAWGTIEPVQPDRQQAVFARLSADRLVGVQGTHWASLIHTQGVVLHDLERAMETFESIANRAPRIPRGNAPLSTVPDAVVFEALFAVFVAHGRTDLMPTYLARMVSQGIWPTAYIANLLIKGYAQDGPMGLVEARRVFDAMIDPPAGIAAAGNHLPRHHGAGALGIRRERLPAHSSRQEHAPDRANVLGALVNREPSTYEAMIRAELAYGHTDRAQAILTRMKARAFPAALLNRVQAMFDRT</sequence>
<feature type="compositionally biased region" description="Low complexity" evidence="6">
    <location>
        <begin position="606"/>
        <end position="630"/>
    </location>
</feature>
<dbReference type="Gene3D" id="1.25.40.10">
    <property type="entry name" value="Tetratricopeptide repeat domain"/>
    <property type="match status" value="4"/>
</dbReference>
<reference evidence="8 9" key="1">
    <citation type="journal article" date="2007" name="Proc. Natl. Acad. Sci. U.S.A.">
        <title>Dandruff-associated Malassezia genomes reveal convergent and divergent virulence traits shared with plant and human fungal pathogens.</title>
        <authorList>
            <person name="Xu J."/>
            <person name="Saunders C.W."/>
            <person name="Hu P."/>
            <person name="Grant R.A."/>
            <person name="Boekhout T."/>
            <person name="Kuramae E.E."/>
            <person name="Kronstad J.W."/>
            <person name="Deangelis Y.M."/>
            <person name="Reeder N.L."/>
            <person name="Johnstone K.R."/>
            <person name="Leland M."/>
            <person name="Fieno A.M."/>
            <person name="Begley W.M."/>
            <person name="Sun Y."/>
            <person name="Lacey M.P."/>
            <person name="Chaudhary T."/>
            <person name="Keough T."/>
            <person name="Chu L."/>
            <person name="Sears R."/>
            <person name="Yuan B."/>
            <person name="Dawson T.L.Jr."/>
        </authorList>
    </citation>
    <scope>NUCLEOTIDE SEQUENCE [LARGE SCALE GENOMIC DNA]</scope>
    <source>
        <strain evidence="9">ATCC MYA-4612 / CBS 7966</strain>
    </source>
</reference>
<feature type="region of interest" description="Disordered" evidence="6">
    <location>
        <begin position="606"/>
        <end position="632"/>
    </location>
</feature>
<protein>
    <recommendedName>
        <fullName evidence="7">PROP1-like PPR domain-containing protein</fullName>
    </recommendedName>
</protein>
<evidence type="ECO:0000313" key="8">
    <source>
        <dbReference type="EMBL" id="EDP43311.1"/>
    </source>
</evidence>
<dbReference type="InterPro" id="IPR011990">
    <property type="entry name" value="TPR-like_helical_dom_sf"/>
</dbReference>
<accession>A8Q365</accession>
<dbReference type="AlphaFoldDB" id="A8Q365"/>
<comment type="function">
    <text evidence="3">Regulates mitochondrial small subunit maturation by controlling 15S rRNA 5'-end processing. Localizes to the 5' precursor of the 15S rRNA in a position that is subsequently occupied by mS47 in the mature yeast mtSSU. Uses structure and sequence-specific RNA recognition, binding to a single-stranded region of the precursor and specifically recognizing bases -6 to -1. The exchange of Ccm1 for mS47 is coupled to the irreversible removal of precursor rRNA that is accompanied by conformational changes of the mitoribosomal proteins uS5m and mS26. These conformational changes signal completion of 5'-end rRNA processing through protection of the mature 5'-end of the 15S rRNA and stabilization of mS47. The removal of the 5' precursor together with the dissociation of Ccm1 may be catalyzed by the 5'-3' exoribonuclease Pet127. Involved in the specific removal of group I introns in mitochondrial encoded transcripts.</text>
</comment>
<evidence type="ECO:0000313" key="9">
    <source>
        <dbReference type="Proteomes" id="UP000008837"/>
    </source>
</evidence>
<dbReference type="PROSITE" id="PS51375">
    <property type="entry name" value="PPR"/>
    <property type="match status" value="3"/>
</dbReference>
<dbReference type="NCBIfam" id="TIGR00756">
    <property type="entry name" value="PPR"/>
    <property type="match status" value="2"/>
</dbReference>
<dbReference type="InterPro" id="IPR033443">
    <property type="entry name" value="PROP1-like_PPR_dom"/>
</dbReference>
<dbReference type="InParanoid" id="A8Q365"/>
<feature type="repeat" description="PPR" evidence="5">
    <location>
        <begin position="810"/>
        <end position="844"/>
    </location>
</feature>
<dbReference type="RefSeq" id="XP_001730525.1">
    <property type="nucleotide sequence ID" value="XM_001730473.1"/>
</dbReference>
<evidence type="ECO:0000256" key="6">
    <source>
        <dbReference type="SAM" id="MobiDB-lite"/>
    </source>
</evidence>
<dbReference type="Pfam" id="PF01535">
    <property type="entry name" value="PPR"/>
    <property type="match status" value="1"/>
</dbReference>
<proteinExistence type="inferred from homology"/>
<evidence type="ECO:0000256" key="1">
    <source>
        <dbReference type="ARBA" id="ARBA00006192"/>
    </source>
</evidence>
<feature type="domain" description="PROP1-like PPR" evidence="7">
    <location>
        <begin position="788"/>
        <end position="926"/>
    </location>
</feature>
<dbReference type="OMA" id="LMCDACH"/>